<evidence type="ECO:0000256" key="15">
    <source>
        <dbReference type="ARBA" id="ARBA00023026"/>
    </source>
</evidence>
<comment type="catalytic activity">
    <reaction evidence="1">
        <text>ATP + protein L-histidine = ADP + protein N-phospho-L-histidine.</text>
        <dbReference type="EC" id="2.7.13.3"/>
    </reaction>
</comment>
<dbReference type="InterPro" id="IPR013767">
    <property type="entry name" value="PAS_fold"/>
</dbReference>
<dbReference type="CDD" id="cd00130">
    <property type="entry name" value="PAS"/>
    <property type="match status" value="2"/>
</dbReference>
<name>A0A0D5LXC1_MAREN</name>
<dbReference type="GO" id="GO:0004673">
    <property type="term" value="F:protein histidine kinase activity"/>
    <property type="evidence" value="ECO:0007669"/>
    <property type="project" value="UniProtKB-EC"/>
</dbReference>
<dbReference type="SUPFAM" id="SSF55785">
    <property type="entry name" value="PYP-like sensor domain (PAS domain)"/>
    <property type="match status" value="2"/>
</dbReference>
<keyword evidence="9" id="KW-0808">Transferase</keyword>
<dbReference type="InterPro" id="IPR011102">
    <property type="entry name" value="Sig_transdc_His_kinase_HWE"/>
</dbReference>
<keyword evidence="20" id="KW-1185">Reference proteome</keyword>
<accession>A0A0D5LXC1</accession>
<dbReference type="PROSITE" id="PS50112">
    <property type="entry name" value="PAS"/>
    <property type="match status" value="2"/>
</dbReference>
<dbReference type="GO" id="GO:0005524">
    <property type="term" value="F:ATP binding"/>
    <property type="evidence" value="ECO:0007669"/>
    <property type="project" value="UniProtKB-KW"/>
</dbReference>
<evidence type="ECO:0000256" key="11">
    <source>
        <dbReference type="ARBA" id="ARBA00022741"/>
    </source>
</evidence>
<keyword evidence="13" id="KW-0067">ATP-binding</keyword>
<evidence type="ECO:0000256" key="14">
    <source>
        <dbReference type="ARBA" id="ARBA00022991"/>
    </source>
</evidence>
<feature type="domain" description="PAS" evidence="17">
    <location>
        <begin position="120"/>
        <end position="189"/>
    </location>
</feature>
<evidence type="ECO:0000256" key="8">
    <source>
        <dbReference type="ARBA" id="ARBA00022643"/>
    </source>
</evidence>
<dbReference type="SMART" id="SM00091">
    <property type="entry name" value="PAS"/>
    <property type="match status" value="2"/>
</dbReference>
<evidence type="ECO:0000256" key="10">
    <source>
        <dbReference type="ARBA" id="ARBA00022737"/>
    </source>
</evidence>
<reference evidence="19 20" key="1">
    <citation type="journal article" date="2015" name="Genome Announc.">
        <title>Complete genome sequence of Martelella endophytica YC6887, which has antifungal activity associated with a halophyte.</title>
        <authorList>
            <person name="Khan A."/>
            <person name="Khan H."/>
            <person name="Chung E.J."/>
            <person name="Hossain M.T."/>
            <person name="Chung Y.R."/>
        </authorList>
    </citation>
    <scope>NUCLEOTIDE SEQUENCE [LARGE SCALE GENOMIC DNA]</scope>
    <source>
        <strain evidence="19">YC6887</strain>
    </source>
</reference>
<keyword evidence="10" id="KW-0677">Repeat</keyword>
<keyword evidence="5" id="KW-0597">Phosphoprotein</keyword>
<evidence type="ECO:0000256" key="13">
    <source>
        <dbReference type="ARBA" id="ARBA00022840"/>
    </source>
</evidence>
<dbReference type="Pfam" id="PF07536">
    <property type="entry name" value="HWE_HK"/>
    <property type="match status" value="1"/>
</dbReference>
<dbReference type="PATRIC" id="fig|1486262.3.peg.1978"/>
<evidence type="ECO:0000256" key="16">
    <source>
        <dbReference type="ARBA" id="ARBA00023170"/>
    </source>
</evidence>
<dbReference type="InterPro" id="IPR000014">
    <property type="entry name" value="PAS"/>
</dbReference>
<proteinExistence type="predicted"/>
<organism evidence="19 20">
    <name type="scientific">Martelella endophytica</name>
    <dbReference type="NCBI Taxonomy" id="1486262"/>
    <lineage>
        <taxon>Bacteria</taxon>
        <taxon>Pseudomonadati</taxon>
        <taxon>Pseudomonadota</taxon>
        <taxon>Alphaproteobacteria</taxon>
        <taxon>Hyphomicrobiales</taxon>
        <taxon>Aurantimonadaceae</taxon>
        <taxon>Martelella</taxon>
    </lineage>
</organism>
<dbReference type="EC" id="2.7.13.3" evidence="2"/>
<dbReference type="SUPFAM" id="SSF55874">
    <property type="entry name" value="ATPase domain of HSP90 chaperone/DNA topoisomerase II/histidine kinase"/>
    <property type="match status" value="1"/>
</dbReference>
<protein>
    <recommendedName>
        <fullName evidence="3">Blue-light-activated histidine kinase</fullName>
        <ecNumber evidence="2">2.7.13.3</ecNumber>
    </recommendedName>
</protein>
<dbReference type="SMART" id="SM00086">
    <property type="entry name" value="PAC"/>
    <property type="match status" value="2"/>
</dbReference>
<dbReference type="Pfam" id="PF13426">
    <property type="entry name" value="PAS_9"/>
    <property type="match status" value="1"/>
</dbReference>
<feature type="domain" description="PAC" evidence="18">
    <location>
        <begin position="71"/>
        <end position="123"/>
    </location>
</feature>
<evidence type="ECO:0000256" key="9">
    <source>
        <dbReference type="ARBA" id="ARBA00022679"/>
    </source>
</evidence>
<dbReference type="HOGENOM" id="CLU_000445_114_57_5"/>
<dbReference type="SMART" id="SM00911">
    <property type="entry name" value="HWE_HK"/>
    <property type="match status" value="1"/>
</dbReference>
<dbReference type="PROSITE" id="PS50113">
    <property type="entry name" value="PAC"/>
    <property type="match status" value="2"/>
</dbReference>
<evidence type="ECO:0000259" key="18">
    <source>
        <dbReference type="PROSITE" id="PS50113"/>
    </source>
</evidence>
<keyword evidence="6" id="KW-0716">Sensory transduction</keyword>
<dbReference type="PANTHER" id="PTHR41523">
    <property type="entry name" value="TWO-COMPONENT SYSTEM SENSOR PROTEIN"/>
    <property type="match status" value="1"/>
</dbReference>
<keyword evidence="14" id="KW-0157">Chromophore</keyword>
<evidence type="ECO:0000313" key="20">
    <source>
        <dbReference type="Proteomes" id="UP000032611"/>
    </source>
</evidence>
<dbReference type="InterPro" id="IPR000700">
    <property type="entry name" value="PAS-assoc_C"/>
</dbReference>
<evidence type="ECO:0000256" key="4">
    <source>
        <dbReference type="ARBA" id="ARBA00022543"/>
    </source>
</evidence>
<dbReference type="InterPro" id="IPR035965">
    <property type="entry name" value="PAS-like_dom_sf"/>
</dbReference>
<evidence type="ECO:0000256" key="7">
    <source>
        <dbReference type="ARBA" id="ARBA00022630"/>
    </source>
</evidence>
<dbReference type="GO" id="GO:0006355">
    <property type="term" value="P:regulation of DNA-templated transcription"/>
    <property type="evidence" value="ECO:0007669"/>
    <property type="project" value="InterPro"/>
</dbReference>
<dbReference type="KEGG" id="mey:TM49_09555"/>
<evidence type="ECO:0000256" key="3">
    <source>
        <dbReference type="ARBA" id="ARBA00021740"/>
    </source>
</evidence>
<feature type="domain" description="PAS" evidence="17">
    <location>
        <begin position="1"/>
        <end position="33"/>
    </location>
</feature>
<dbReference type="InterPro" id="IPR001610">
    <property type="entry name" value="PAC"/>
</dbReference>
<feature type="domain" description="PAC" evidence="18">
    <location>
        <begin position="193"/>
        <end position="245"/>
    </location>
</feature>
<dbReference type="Gene3D" id="3.30.565.10">
    <property type="entry name" value="Histidine kinase-like ATPase, C-terminal domain"/>
    <property type="match status" value="1"/>
</dbReference>
<keyword evidence="8" id="KW-0288">FMN</keyword>
<evidence type="ECO:0000256" key="2">
    <source>
        <dbReference type="ARBA" id="ARBA00012438"/>
    </source>
</evidence>
<gene>
    <name evidence="19" type="ORF">TM49_09555</name>
</gene>
<evidence type="ECO:0000256" key="1">
    <source>
        <dbReference type="ARBA" id="ARBA00000085"/>
    </source>
</evidence>
<keyword evidence="11" id="KW-0547">Nucleotide-binding</keyword>
<dbReference type="EMBL" id="CP010803">
    <property type="protein sequence ID" value="AJY48083.1"/>
    <property type="molecule type" value="Genomic_DNA"/>
</dbReference>
<dbReference type="Proteomes" id="UP000032611">
    <property type="component" value="Chromosome"/>
</dbReference>
<evidence type="ECO:0000256" key="5">
    <source>
        <dbReference type="ARBA" id="ARBA00022553"/>
    </source>
</evidence>
<dbReference type="PANTHER" id="PTHR41523:SF8">
    <property type="entry name" value="ETHYLENE RESPONSE SENSOR PROTEIN"/>
    <property type="match status" value="1"/>
</dbReference>
<dbReference type="InterPro" id="IPR036890">
    <property type="entry name" value="HATPase_C_sf"/>
</dbReference>
<dbReference type="NCBIfam" id="TIGR00229">
    <property type="entry name" value="sensory_box"/>
    <property type="match status" value="2"/>
</dbReference>
<dbReference type="GO" id="GO:0009881">
    <property type="term" value="F:photoreceptor activity"/>
    <property type="evidence" value="ECO:0007669"/>
    <property type="project" value="UniProtKB-KW"/>
</dbReference>
<evidence type="ECO:0000256" key="12">
    <source>
        <dbReference type="ARBA" id="ARBA00022777"/>
    </source>
</evidence>
<keyword evidence="4" id="KW-0600">Photoreceptor protein</keyword>
<evidence type="ECO:0000313" key="19">
    <source>
        <dbReference type="EMBL" id="AJY48083.1"/>
    </source>
</evidence>
<keyword evidence="7" id="KW-0285">Flavoprotein</keyword>
<evidence type="ECO:0000259" key="17">
    <source>
        <dbReference type="PROSITE" id="PS50112"/>
    </source>
</evidence>
<dbReference type="Pfam" id="PF00989">
    <property type="entry name" value="PAS"/>
    <property type="match status" value="1"/>
</dbReference>
<dbReference type="AlphaFoldDB" id="A0A0D5LXC1"/>
<dbReference type="Gene3D" id="3.30.450.20">
    <property type="entry name" value="PAS domain"/>
    <property type="match status" value="2"/>
</dbReference>
<keyword evidence="16" id="KW-0675">Receptor</keyword>
<keyword evidence="15" id="KW-0843">Virulence</keyword>
<dbReference type="STRING" id="1486262.TM49_09555"/>
<sequence>MQALPAAIYFTDADGKITIYNQAAAEMWGVRPEIGRSEFCGSWKLFRPDGTPLPHDQCPMAVALREQRAISGEEAEAERPDGTRVPFLAYPTPLFDESDTLVGAVSMLVDISGRKSAEVASQRLAAIVESSHDAILSKDVNGIITSWNRGAERLYGYREDEVLGRSVTLLIPLDRQDEEPRILARIRSGERIEHYETVRQKKDGSLVDVSLSVSPIFDGAGKVIGASKIARDISERRRAEEQKDLFLREMDHRVKNLFALASGLVNVSAGGAASVGDLVSDLQSKFRALARAHALTLSTTGNDSDRTATLHNLIAEITEPYRGEDGVSRVRVYGEDFPLGRTAVTSIALLLHEFATNAIKYGALGNPDGEVLVEISSVGNEVRIIWREAGVSQQREGSSGDGFGSRLARATVAALDSRFERNFSDLGLEIVLTIPRAKTQL</sequence>
<evidence type="ECO:0000256" key="6">
    <source>
        <dbReference type="ARBA" id="ARBA00022606"/>
    </source>
</evidence>
<keyword evidence="12 19" id="KW-0418">Kinase</keyword>